<reference evidence="4" key="1">
    <citation type="submission" date="2021-04" db="EMBL/GenBank/DDBJ databases">
        <authorList>
            <person name="Tunstrom K."/>
        </authorList>
    </citation>
    <scope>NUCLEOTIDE SEQUENCE</scope>
</reference>
<dbReference type="GO" id="GO:0016279">
    <property type="term" value="F:protein-lysine N-methyltransferase activity"/>
    <property type="evidence" value="ECO:0007669"/>
    <property type="project" value="TreeGrafter"/>
</dbReference>
<keyword evidence="1" id="KW-0489">Methyltransferase</keyword>
<organism evidence="4 5">
    <name type="scientific">Parnassius apollo</name>
    <name type="common">Apollo butterfly</name>
    <name type="synonym">Papilio apollo</name>
    <dbReference type="NCBI Taxonomy" id="110799"/>
    <lineage>
        <taxon>Eukaryota</taxon>
        <taxon>Metazoa</taxon>
        <taxon>Ecdysozoa</taxon>
        <taxon>Arthropoda</taxon>
        <taxon>Hexapoda</taxon>
        <taxon>Insecta</taxon>
        <taxon>Pterygota</taxon>
        <taxon>Neoptera</taxon>
        <taxon>Endopterygota</taxon>
        <taxon>Lepidoptera</taxon>
        <taxon>Glossata</taxon>
        <taxon>Ditrysia</taxon>
        <taxon>Papilionoidea</taxon>
        <taxon>Papilionidae</taxon>
        <taxon>Parnassiinae</taxon>
        <taxon>Parnassini</taxon>
        <taxon>Parnassius</taxon>
        <taxon>Parnassius</taxon>
    </lineage>
</organism>
<dbReference type="InterPro" id="IPR050600">
    <property type="entry name" value="SETD3_SETD6_MTase"/>
</dbReference>
<comment type="caution">
    <text evidence="4">The sequence shown here is derived from an EMBL/GenBank/DDBJ whole genome shotgun (WGS) entry which is preliminary data.</text>
</comment>
<dbReference type="PANTHER" id="PTHR13271">
    <property type="entry name" value="UNCHARACTERIZED PUTATIVE METHYLTRANSFERASE"/>
    <property type="match status" value="1"/>
</dbReference>
<evidence type="ECO:0000256" key="2">
    <source>
        <dbReference type="ARBA" id="ARBA00022679"/>
    </source>
</evidence>
<keyword evidence="3" id="KW-0949">S-adenosyl-L-methionine</keyword>
<dbReference type="PANTHER" id="PTHR13271:SF47">
    <property type="entry name" value="ACTIN-HISTIDINE N-METHYLTRANSFERASE"/>
    <property type="match status" value="1"/>
</dbReference>
<gene>
    <name evidence="4" type="ORF">PAPOLLO_LOCUS3182</name>
</gene>
<keyword evidence="5" id="KW-1185">Reference proteome</keyword>
<dbReference type="AlphaFoldDB" id="A0A8S3W805"/>
<protein>
    <submittedName>
        <fullName evidence="4">(apollo) hypothetical protein</fullName>
    </submittedName>
</protein>
<evidence type="ECO:0000313" key="5">
    <source>
        <dbReference type="Proteomes" id="UP000691718"/>
    </source>
</evidence>
<name>A0A8S3W805_PARAO</name>
<dbReference type="EMBL" id="CAJQZP010000209">
    <property type="protein sequence ID" value="CAG4945840.1"/>
    <property type="molecule type" value="Genomic_DNA"/>
</dbReference>
<dbReference type="OrthoDB" id="441812at2759"/>
<evidence type="ECO:0000256" key="3">
    <source>
        <dbReference type="ARBA" id="ARBA00022691"/>
    </source>
</evidence>
<sequence>MTRQNQIQLADTTTTAFIPLWDMCNHEQGKITTDYNKKLNRGECYALRDFKAGEQIFIFYGARSNADLFLHNGYVNIILLNYREIN</sequence>
<accession>A0A8S3W805</accession>
<keyword evidence="2" id="KW-0808">Transferase</keyword>
<proteinExistence type="predicted"/>
<dbReference type="Proteomes" id="UP000691718">
    <property type="component" value="Unassembled WGS sequence"/>
</dbReference>
<evidence type="ECO:0000256" key="1">
    <source>
        <dbReference type="ARBA" id="ARBA00022603"/>
    </source>
</evidence>
<evidence type="ECO:0000313" key="4">
    <source>
        <dbReference type="EMBL" id="CAG4945840.1"/>
    </source>
</evidence>
<dbReference type="GO" id="GO:0032259">
    <property type="term" value="P:methylation"/>
    <property type="evidence" value="ECO:0007669"/>
    <property type="project" value="UniProtKB-KW"/>
</dbReference>